<sequence length="82" mass="9087">MHHGRIRVCIYIGHMVVSTVLGPPTTGNGLNTNFQFVRAYRPDAQERDTNARCNQRIAKEGALQRNPCVNPRSSSAVTLPPE</sequence>
<proteinExistence type="predicted"/>
<evidence type="ECO:0000313" key="1">
    <source>
        <dbReference type="EMBL" id="KYN41997.1"/>
    </source>
</evidence>
<accession>A0A195FNV7</accession>
<gene>
    <name evidence="1" type="ORF">ALC56_03560</name>
</gene>
<protein>
    <submittedName>
        <fullName evidence="1">Uncharacterized protein</fullName>
    </submittedName>
</protein>
<dbReference type="EMBL" id="KQ981387">
    <property type="protein sequence ID" value="KYN41997.1"/>
    <property type="molecule type" value="Genomic_DNA"/>
</dbReference>
<evidence type="ECO:0000313" key="2">
    <source>
        <dbReference type="Proteomes" id="UP000078541"/>
    </source>
</evidence>
<dbReference type="Proteomes" id="UP000078541">
    <property type="component" value="Unassembled WGS sequence"/>
</dbReference>
<keyword evidence="2" id="KW-1185">Reference proteome</keyword>
<dbReference type="AlphaFoldDB" id="A0A195FNV7"/>
<reference evidence="1 2" key="1">
    <citation type="submission" date="2016-03" db="EMBL/GenBank/DDBJ databases">
        <title>Trachymyrmex septentrionalis WGS genome.</title>
        <authorList>
            <person name="Nygaard S."/>
            <person name="Hu H."/>
            <person name="Boomsma J."/>
            <person name="Zhang G."/>
        </authorList>
    </citation>
    <scope>NUCLEOTIDE SEQUENCE [LARGE SCALE GENOMIC DNA]</scope>
    <source>
        <strain evidence="1">Tsep2-gDNA-1</strain>
        <tissue evidence="1">Whole body</tissue>
    </source>
</reference>
<organism evidence="1 2">
    <name type="scientific">Trachymyrmex septentrionalis</name>
    <dbReference type="NCBI Taxonomy" id="34720"/>
    <lineage>
        <taxon>Eukaryota</taxon>
        <taxon>Metazoa</taxon>
        <taxon>Ecdysozoa</taxon>
        <taxon>Arthropoda</taxon>
        <taxon>Hexapoda</taxon>
        <taxon>Insecta</taxon>
        <taxon>Pterygota</taxon>
        <taxon>Neoptera</taxon>
        <taxon>Endopterygota</taxon>
        <taxon>Hymenoptera</taxon>
        <taxon>Apocrita</taxon>
        <taxon>Aculeata</taxon>
        <taxon>Formicoidea</taxon>
        <taxon>Formicidae</taxon>
        <taxon>Myrmicinae</taxon>
        <taxon>Trachymyrmex</taxon>
    </lineage>
</organism>
<name>A0A195FNV7_9HYME</name>